<dbReference type="PRINTS" id="PR00111">
    <property type="entry name" value="ABHYDROLASE"/>
</dbReference>
<feature type="compositionally biased region" description="Basic and acidic residues" evidence="1">
    <location>
        <begin position="1"/>
        <end position="13"/>
    </location>
</feature>
<dbReference type="Proteomes" id="UP000619788">
    <property type="component" value="Unassembled WGS sequence"/>
</dbReference>
<dbReference type="SUPFAM" id="SSF53474">
    <property type="entry name" value="alpha/beta-Hydrolases"/>
    <property type="match status" value="1"/>
</dbReference>
<dbReference type="Pfam" id="PF12697">
    <property type="entry name" value="Abhydrolase_6"/>
    <property type="match status" value="1"/>
</dbReference>
<keyword evidence="3" id="KW-0378">Hydrolase</keyword>
<evidence type="ECO:0000313" key="4">
    <source>
        <dbReference type="Proteomes" id="UP000619788"/>
    </source>
</evidence>
<feature type="domain" description="AB hydrolase-1" evidence="2">
    <location>
        <begin position="39"/>
        <end position="277"/>
    </location>
</feature>
<dbReference type="PANTHER" id="PTHR46438:SF11">
    <property type="entry name" value="LIPASE-RELATED"/>
    <property type="match status" value="1"/>
</dbReference>
<comment type="caution">
    <text evidence="3">The sequence shown here is derived from an EMBL/GenBank/DDBJ whole genome shotgun (WGS) entry which is preliminary data.</text>
</comment>
<reference evidence="3 4" key="1">
    <citation type="submission" date="2021-01" db="EMBL/GenBank/DDBJ databases">
        <title>Whole genome shotgun sequence of Planobispora siamensis NBRC 107568.</title>
        <authorList>
            <person name="Komaki H."/>
            <person name="Tamura T."/>
        </authorList>
    </citation>
    <scope>NUCLEOTIDE SEQUENCE [LARGE SCALE GENOMIC DNA]</scope>
    <source>
        <strain evidence="3 4">NBRC 107568</strain>
    </source>
</reference>
<evidence type="ECO:0000256" key="1">
    <source>
        <dbReference type="SAM" id="MobiDB-lite"/>
    </source>
</evidence>
<feature type="region of interest" description="Disordered" evidence="1">
    <location>
        <begin position="1"/>
        <end position="25"/>
    </location>
</feature>
<dbReference type="AlphaFoldDB" id="A0A8J3WPJ1"/>
<name>A0A8J3WPJ1_9ACTN</name>
<evidence type="ECO:0000259" key="2">
    <source>
        <dbReference type="Pfam" id="PF12697"/>
    </source>
</evidence>
<sequence length="288" mass="30675">MSHNHTATDRSVHDPAPPPPAGRARRGLALTKAGTGPPLVLLHGLGSSRSAWGPVLDRLTDSHTVYAVDLPGFGDSEMLDDGSAPTPRRLAEAVAAALDEWGLEAPHVAGHSLGGWVALELAGLRPVSSLTLLSPAGLWRRRQPVYCTVSLFLTWAACRFGARPVTALARRAWGRRLLFWQLFARPAAVSREDVIRDVAVMGRGAGFLATLRATGPIRYRAARQVAVPVTLAFGSSDRVLLARQSRFTDQLPPHTRRLVLPGAGHVPMSDAPEPVSQAILTTTGTAAS</sequence>
<dbReference type="Gene3D" id="3.40.50.1820">
    <property type="entry name" value="alpha/beta hydrolase"/>
    <property type="match status" value="1"/>
</dbReference>
<proteinExistence type="predicted"/>
<evidence type="ECO:0000313" key="3">
    <source>
        <dbReference type="EMBL" id="GIH96965.1"/>
    </source>
</evidence>
<dbReference type="EMBL" id="BOOJ01000075">
    <property type="protein sequence ID" value="GIH96965.1"/>
    <property type="molecule type" value="Genomic_DNA"/>
</dbReference>
<dbReference type="RefSeq" id="WP_204068990.1">
    <property type="nucleotide sequence ID" value="NZ_BOOJ01000075.1"/>
</dbReference>
<dbReference type="PANTHER" id="PTHR46438">
    <property type="entry name" value="ALPHA/BETA-HYDROLASES SUPERFAMILY PROTEIN"/>
    <property type="match status" value="1"/>
</dbReference>
<dbReference type="InterPro" id="IPR000073">
    <property type="entry name" value="AB_hydrolase_1"/>
</dbReference>
<gene>
    <name evidence="3" type="ORF">Psi01_75950</name>
</gene>
<organism evidence="3 4">
    <name type="scientific">Planobispora siamensis</name>
    <dbReference type="NCBI Taxonomy" id="936338"/>
    <lineage>
        <taxon>Bacteria</taxon>
        <taxon>Bacillati</taxon>
        <taxon>Actinomycetota</taxon>
        <taxon>Actinomycetes</taxon>
        <taxon>Streptosporangiales</taxon>
        <taxon>Streptosporangiaceae</taxon>
        <taxon>Planobispora</taxon>
    </lineage>
</organism>
<dbReference type="GO" id="GO:0016787">
    <property type="term" value="F:hydrolase activity"/>
    <property type="evidence" value="ECO:0007669"/>
    <property type="project" value="UniProtKB-KW"/>
</dbReference>
<accession>A0A8J3WPJ1</accession>
<keyword evidence="4" id="KW-1185">Reference proteome</keyword>
<protein>
    <submittedName>
        <fullName evidence="3">Hydrolase</fullName>
    </submittedName>
</protein>
<dbReference type="InterPro" id="IPR029058">
    <property type="entry name" value="AB_hydrolase_fold"/>
</dbReference>